<comment type="caution">
    <text evidence="8">The sequence shown here is derived from an EMBL/GenBank/DDBJ whole genome shotgun (WGS) entry which is preliminary data.</text>
</comment>
<proteinExistence type="inferred from homology"/>
<evidence type="ECO:0000256" key="7">
    <source>
        <dbReference type="SAM" id="Phobius"/>
    </source>
</evidence>
<comment type="similarity">
    <text evidence="2">Belongs to the plant rapid alkalinization factor (RALF) family.</text>
</comment>
<dbReference type="InterPro" id="IPR008801">
    <property type="entry name" value="RALF"/>
</dbReference>
<evidence type="ECO:0000313" key="9">
    <source>
        <dbReference type="Proteomes" id="UP000634136"/>
    </source>
</evidence>
<dbReference type="EMBL" id="JAAIUW010000008">
    <property type="protein sequence ID" value="KAF7818219.1"/>
    <property type="molecule type" value="Genomic_DNA"/>
</dbReference>
<dbReference type="GO" id="GO:0005179">
    <property type="term" value="F:hormone activity"/>
    <property type="evidence" value="ECO:0007669"/>
    <property type="project" value="UniProtKB-KW"/>
</dbReference>
<dbReference type="PANTHER" id="PTHR33136:SF13">
    <property type="entry name" value="OS10G0328900 PROTEIN"/>
    <property type="match status" value="1"/>
</dbReference>
<dbReference type="Pfam" id="PF05498">
    <property type="entry name" value="RALF"/>
    <property type="match status" value="1"/>
</dbReference>
<evidence type="ECO:0000313" key="8">
    <source>
        <dbReference type="EMBL" id="KAF7818219.1"/>
    </source>
</evidence>
<evidence type="ECO:0000256" key="5">
    <source>
        <dbReference type="ARBA" id="ARBA00022729"/>
    </source>
</evidence>
<keyword evidence="6" id="KW-1015">Disulfide bond</keyword>
<evidence type="ECO:0000256" key="3">
    <source>
        <dbReference type="ARBA" id="ARBA00022525"/>
    </source>
</evidence>
<keyword evidence="5" id="KW-0732">Signal</keyword>
<dbReference type="GO" id="GO:0005576">
    <property type="term" value="C:extracellular region"/>
    <property type="evidence" value="ECO:0007669"/>
    <property type="project" value="UniProtKB-SubCell"/>
</dbReference>
<keyword evidence="7" id="KW-0472">Membrane</keyword>
<comment type="subcellular location">
    <subcellularLocation>
        <location evidence="1">Secreted</location>
    </subcellularLocation>
</comment>
<dbReference type="OrthoDB" id="1613518at2759"/>
<feature type="transmembrane region" description="Helical" evidence="7">
    <location>
        <begin position="6"/>
        <end position="27"/>
    </location>
</feature>
<evidence type="ECO:0000256" key="1">
    <source>
        <dbReference type="ARBA" id="ARBA00004613"/>
    </source>
</evidence>
<keyword evidence="3" id="KW-0964">Secreted</keyword>
<evidence type="ECO:0000256" key="2">
    <source>
        <dbReference type="ARBA" id="ARBA00009178"/>
    </source>
</evidence>
<keyword evidence="7" id="KW-0812">Transmembrane</keyword>
<organism evidence="8 9">
    <name type="scientific">Senna tora</name>
    <dbReference type="NCBI Taxonomy" id="362788"/>
    <lineage>
        <taxon>Eukaryota</taxon>
        <taxon>Viridiplantae</taxon>
        <taxon>Streptophyta</taxon>
        <taxon>Embryophyta</taxon>
        <taxon>Tracheophyta</taxon>
        <taxon>Spermatophyta</taxon>
        <taxon>Magnoliopsida</taxon>
        <taxon>eudicotyledons</taxon>
        <taxon>Gunneridae</taxon>
        <taxon>Pentapetalae</taxon>
        <taxon>rosids</taxon>
        <taxon>fabids</taxon>
        <taxon>Fabales</taxon>
        <taxon>Fabaceae</taxon>
        <taxon>Caesalpinioideae</taxon>
        <taxon>Cassia clade</taxon>
        <taxon>Senna</taxon>
    </lineage>
</organism>
<evidence type="ECO:0000256" key="4">
    <source>
        <dbReference type="ARBA" id="ARBA00022702"/>
    </source>
</evidence>
<name>A0A834TIR5_9FABA</name>
<sequence length="126" mass="13637">MANSWGLLGFYLVMVSVMVHIGVVEAIGDHRLGWFPMSAGCSGSIEECLGEVEMKRRFLATSQYISYKALQRNTVPCSQRGASYYNCQPGFGGATGDGEFSTPISAFRSLMLCSNSSIRFPISSSA</sequence>
<dbReference type="GO" id="GO:0019722">
    <property type="term" value="P:calcium-mediated signaling"/>
    <property type="evidence" value="ECO:0007669"/>
    <property type="project" value="TreeGrafter"/>
</dbReference>
<keyword evidence="4" id="KW-0372">Hormone</keyword>
<keyword evidence="7" id="KW-1133">Transmembrane helix</keyword>
<gene>
    <name evidence="8" type="ORF">G2W53_023674</name>
</gene>
<reference evidence="8" key="1">
    <citation type="submission" date="2020-09" db="EMBL/GenBank/DDBJ databases">
        <title>Genome-Enabled Discovery of Anthraquinone Biosynthesis in Senna tora.</title>
        <authorList>
            <person name="Kang S.-H."/>
            <person name="Pandey R.P."/>
            <person name="Lee C.-M."/>
            <person name="Sim J.-S."/>
            <person name="Jeong J.-T."/>
            <person name="Choi B.-S."/>
            <person name="Jung M."/>
            <person name="Ginzburg D."/>
            <person name="Zhao K."/>
            <person name="Won S.Y."/>
            <person name="Oh T.-J."/>
            <person name="Yu Y."/>
            <person name="Kim N.-H."/>
            <person name="Lee O.R."/>
            <person name="Lee T.-H."/>
            <person name="Bashyal P."/>
            <person name="Kim T.-S."/>
            <person name="Lee W.-H."/>
            <person name="Kawkins C."/>
            <person name="Kim C.-K."/>
            <person name="Kim J.S."/>
            <person name="Ahn B.O."/>
            <person name="Rhee S.Y."/>
            <person name="Sohng J.K."/>
        </authorList>
    </citation>
    <scope>NUCLEOTIDE SEQUENCE</scope>
    <source>
        <tissue evidence="8">Leaf</tissue>
    </source>
</reference>
<accession>A0A834TIR5</accession>
<dbReference type="GO" id="GO:0009506">
    <property type="term" value="C:plasmodesma"/>
    <property type="evidence" value="ECO:0007669"/>
    <property type="project" value="TreeGrafter"/>
</dbReference>
<protein>
    <submittedName>
        <fullName evidence="8">Rapid alkalinization factor-like</fullName>
    </submittedName>
</protein>
<dbReference type="GO" id="GO:0040008">
    <property type="term" value="P:regulation of growth"/>
    <property type="evidence" value="ECO:0007669"/>
    <property type="project" value="UniProtKB-ARBA"/>
</dbReference>
<evidence type="ECO:0000256" key="6">
    <source>
        <dbReference type="ARBA" id="ARBA00023157"/>
    </source>
</evidence>
<dbReference type="PANTHER" id="PTHR33136">
    <property type="entry name" value="RAPID ALKALINIZATION FACTOR-LIKE"/>
    <property type="match status" value="1"/>
</dbReference>
<keyword evidence="9" id="KW-1185">Reference proteome</keyword>
<dbReference type="Proteomes" id="UP000634136">
    <property type="component" value="Unassembled WGS sequence"/>
</dbReference>
<dbReference type="AlphaFoldDB" id="A0A834TIR5"/>